<organism evidence="1 2">
    <name type="scientific">Williamsia deligens</name>
    <dbReference type="NCBI Taxonomy" id="321325"/>
    <lineage>
        <taxon>Bacteria</taxon>
        <taxon>Bacillati</taxon>
        <taxon>Actinomycetota</taxon>
        <taxon>Actinomycetes</taxon>
        <taxon>Mycobacteriales</taxon>
        <taxon>Nocardiaceae</taxon>
        <taxon>Williamsia</taxon>
    </lineage>
</organism>
<evidence type="ECO:0000313" key="2">
    <source>
        <dbReference type="Proteomes" id="UP001597068"/>
    </source>
</evidence>
<keyword evidence="2" id="KW-1185">Reference proteome</keyword>
<protein>
    <submittedName>
        <fullName evidence="1">Uncharacterized protein</fullName>
    </submittedName>
</protein>
<sequence length="191" mass="20824">MRLDERQRVVAEIRGDGIGLDLEGMGLEGCLTIGVRRTLIGGGRLRVLPDLGALEVRPADDVGLAGRAEFLVPVWRGDAVWLDFTATAPATVPVRVSRDDGPETLCLVPHDPWIERCRRLDGSTRQLTAPPQGASRVDIRIGGSDVDGGETLSLHLVDAMLLAQAGLELPEHDPLERIDYAEHNLLWPFLD</sequence>
<dbReference type="EMBL" id="JBHTIL010000001">
    <property type="protein sequence ID" value="MFD0926480.1"/>
    <property type="molecule type" value="Genomic_DNA"/>
</dbReference>
<accession>A0ABW3GC37</accession>
<proteinExistence type="predicted"/>
<gene>
    <name evidence="1" type="ORF">ACFQ04_12120</name>
</gene>
<comment type="caution">
    <text evidence="1">The sequence shown here is derived from an EMBL/GenBank/DDBJ whole genome shotgun (WGS) entry which is preliminary data.</text>
</comment>
<dbReference type="Proteomes" id="UP001597068">
    <property type="component" value="Unassembled WGS sequence"/>
</dbReference>
<name>A0ABW3GC37_9NOCA</name>
<dbReference type="RefSeq" id="WP_253645647.1">
    <property type="nucleotide sequence ID" value="NZ_BAAAMO010000002.1"/>
</dbReference>
<evidence type="ECO:0000313" key="1">
    <source>
        <dbReference type="EMBL" id="MFD0926480.1"/>
    </source>
</evidence>
<reference evidence="2" key="1">
    <citation type="journal article" date="2019" name="Int. J. Syst. Evol. Microbiol.">
        <title>The Global Catalogue of Microorganisms (GCM) 10K type strain sequencing project: providing services to taxonomists for standard genome sequencing and annotation.</title>
        <authorList>
            <consortium name="The Broad Institute Genomics Platform"/>
            <consortium name="The Broad Institute Genome Sequencing Center for Infectious Disease"/>
            <person name="Wu L."/>
            <person name="Ma J."/>
        </authorList>
    </citation>
    <scope>NUCLEOTIDE SEQUENCE [LARGE SCALE GENOMIC DNA]</scope>
    <source>
        <strain evidence="2">CCUG 50873</strain>
    </source>
</reference>